<organism evidence="7 8">
    <name type="scientific">Collybia nuda</name>
    <dbReference type="NCBI Taxonomy" id="64659"/>
    <lineage>
        <taxon>Eukaryota</taxon>
        <taxon>Fungi</taxon>
        <taxon>Dikarya</taxon>
        <taxon>Basidiomycota</taxon>
        <taxon>Agaricomycotina</taxon>
        <taxon>Agaricomycetes</taxon>
        <taxon>Agaricomycetidae</taxon>
        <taxon>Agaricales</taxon>
        <taxon>Tricholomatineae</taxon>
        <taxon>Clitocybaceae</taxon>
        <taxon>Collybia</taxon>
    </lineage>
</organism>
<dbReference type="InterPro" id="IPR029058">
    <property type="entry name" value="AB_hydrolase_fold"/>
</dbReference>
<dbReference type="PANTHER" id="PTHR45856:SF11">
    <property type="entry name" value="FUNGAL LIPASE-LIKE DOMAIN-CONTAINING PROTEIN"/>
    <property type="match status" value="1"/>
</dbReference>
<protein>
    <submittedName>
        <fullName evidence="7">Alpha/Beta hydrolase protein</fullName>
    </submittedName>
</protein>
<dbReference type="CDD" id="cd00519">
    <property type="entry name" value="Lipase_3"/>
    <property type="match status" value="1"/>
</dbReference>
<evidence type="ECO:0000256" key="4">
    <source>
        <dbReference type="ARBA" id="ARBA00048461"/>
    </source>
</evidence>
<feature type="domain" description="Fungal lipase-type" evidence="6">
    <location>
        <begin position="107"/>
        <end position="249"/>
    </location>
</feature>
<dbReference type="Proteomes" id="UP000807353">
    <property type="component" value="Unassembled WGS sequence"/>
</dbReference>
<feature type="signal peptide" evidence="5">
    <location>
        <begin position="1"/>
        <end position="18"/>
    </location>
</feature>
<evidence type="ECO:0000259" key="6">
    <source>
        <dbReference type="Pfam" id="PF01764"/>
    </source>
</evidence>
<dbReference type="SUPFAM" id="SSF53474">
    <property type="entry name" value="alpha/beta-Hydrolases"/>
    <property type="match status" value="1"/>
</dbReference>
<dbReference type="InterPro" id="IPR002921">
    <property type="entry name" value="Fungal_lipase-type"/>
</dbReference>
<gene>
    <name evidence="7" type="ORF">BDZ94DRAFT_1221416</name>
</gene>
<sequence length="311" mass="33510">MKLSVTLVFCALLTAVSSAAIAKEGSVELADTADSVVGVVDILHPVEKREVPNAVYNNLVWYYQYASSAYADSCPRPNGNTFVKWVNNAATDTQSFIAIDDTRKEFIVAFRGSSSNYDFLTDVRGLSTEFDASGIKGPKGVRVHRGFLKAWTSISVEVGETLASLYAAGPQYSSYSIVSTGHSLGGALASLAGITLKNQLPNAAVRIYTYGQPRTGNEAYANWVNNAIGLAQLARSVNANDPVPHVPSRFLGYLHHGTEYWTKSPPSAASTIICPQNDDPNCSAGTWSTILDIPKKPHRSYFGIKNGTPYC</sequence>
<dbReference type="OrthoDB" id="438440at2759"/>
<name>A0A9P5Y358_9AGAR</name>
<reference evidence="7" key="1">
    <citation type="submission" date="2020-11" db="EMBL/GenBank/DDBJ databases">
        <authorList>
            <consortium name="DOE Joint Genome Institute"/>
            <person name="Ahrendt S."/>
            <person name="Riley R."/>
            <person name="Andreopoulos W."/>
            <person name="Labutti K."/>
            <person name="Pangilinan J."/>
            <person name="Ruiz-Duenas F.J."/>
            <person name="Barrasa J.M."/>
            <person name="Sanchez-Garcia M."/>
            <person name="Camarero S."/>
            <person name="Miyauchi S."/>
            <person name="Serrano A."/>
            <person name="Linde D."/>
            <person name="Babiker R."/>
            <person name="Drula E."/>
            <person name="Ayuso-Fernandez I."/>
            <person name="Pacheco R."/>
            <person name="Padilla G."/>
            <person name="Ferreira P."/>
            <person name="Barriuso J."/>
            <person name="Kellner H."/>
            <person name="Castanera R."/>
            <person name="Alfaro M."/>
            <person name="Ramirez L."/>
            <person name="Pisabarro A.G."/>
            <person name="Kuo A."/>
            <person name="Tritt A."/>
            <person name="Lipzen A."/>
            <person name="He G."/>
            <person name="Yan M."/>
            <person name="Ng V."/>
            <person name="Cullen D."/>
            <person name="Martin F."/>
            <person name="Rosso M.-N."/>
            <person name="Henrissat B."/>
            <person name="Hibbett D."/>
            <person name="Martinez A.T."/>
            <person name="Grigoriev I.V."/>
        </authorList>
    </citation>
    <scope>NUCLEOTIDE SEQUENCE</scope>
    <source>
        <strain evidence="7">CBS 247.69</strain>
    </source>
</reference>
<dbReference type="AlphaFoldDB" id="A0A9P5Y358"/>
<dbReference type="InterPro" id="IPR051218">
    <property type="entry name" value="Sec_MonoDiacylglyc_Lipase"/>
</dbReference>
<dbReference type="Pfam" id="PF01764">
    <property type="entry name" value="Lipase_3"/>
    <property type="match status" value="1"/>
</dbReference>
<feature type="chain" id="PRO_5040346055" evidence="5">
    <location>
        <begin position="19"/>
        <end position="311"/>
    </location>
</feature>
<comment type="caution">
    <text evidence="7">The sequence shown here is derived from an EMBL/GenBank/DDBJ whole genome shotgun (WGS) entry which is preliminary data.</text>
</comment>
<dbReference type="GO" id="GO:0016787">
    <property type="term" value="F:hydrolase activity"/>
    <property type="evidence" value="ECO:0007669"/>
    <property type="project" value="UniProtKB-KW"/>
</dbReference>
<dbReference type="EMBL" id="MU150284">
    <property type="protein sequence ID" value="KAF9461458.1"/>
    <property type="molecule type" value="Genomic_DNA"/>
</dbReference>
<keyword evidence="1" id="KW-1015">Disulfide bond</keyword>
<evidence type="ECO:0000313" key="7">
    <source>
        <dbReference type="EMBL" id="KAF9461458.1"/>
    </source>
</evidence>
<dbReference type="Gene3D" id="3.40.50.1820">
    <property type="entry name" value="alpha/beta hydrolase"/>
    <property type="match status" value="1"/>
</dbReference>
<keyword evidence="5" id="KW-0732">Signal</keyword>
<accession>A0A9P5Y358</accession>
<comment type="similarity">
    <text evidence="2">Belongs to the AB hydrolase superfamily. Lipase family. Class 3 subfamily.</text>
</comment>
<evidence type="ECO:0000256" key="2">
    <source>
        <dbReference type="ARBA" id="ARBA00043996"/>
    </source>
</evidence>
<evidence type="ECO:0000256" key="3">
    <source>
        <dbReference type="ARBA" id="ARBA00047591"/>
    </source>
</evidence>
<evidence type="ECO:0000313" key="8">
    <source>
        <dbReference type="Proteomes" id="UP000807353"/>
    </source>
</evidence>
<keyword evidence="8" id="KW-1185">Reference proteome</keyword>
<evidence type="ECO:0000256" key="1">
    <source>
        <dbReference type="ARBA" id="ARBA00023157"/>
    </source>
</evidence>
<evidence type="ECO:0000256" key="5">
    <source>
        <dbReference type="SAM" id="SignalP"/>
    </source>
</evidence>
<comment type="catalytic activity">
    <reaction evidence="4">
        <text>a monoacylglycerol + H2O = glycerol + a fatty acid + H(+)</text>
        <dbReference type="Rhea" id="RHEA:15245"/>
        <dbReference type="ChEBI" id="CHEBI:15377"/>
        <dbReference type="ChEBI" id="CHEBI:15378"/>
        <dbReference type="ChEBI" id="CHEBI:17408"/>
        <dbReference type="ChEBI" id="CHEBI:17754"/>
        <dbReference type="ChEBI" id="CHEBI:28868"/>
    </reaction>
</comment>
<dbReference type="PANTHER" id="PTHR45856">
    <property type="entry name" value="ALPHA/BETA-HYDROLASES SUPERFAMILY PROTEIN"/>
    <property type="match status" value="1"/>
</dbReference>
<keyword evidence="7" id="KW-0378">Hydrolase</keyword>
<dbReference type="GO" id="GO:0006629">
    <property type="term" value="P:lipid metabolic process"/>
    <property type="evidence" value="ECO:0007669"/>
    <property type="project" value="InterPro"/>
</dbReference>
<comment type="catalytic activity">
    <reaction evidence="3">
        <text>a diacylglycerol + H2O = a monoacylglycerol + a fatty acid + H(+)</text>
        <dbReference type="Rhea" id="RHEA:32731"/>
        <dbReference type="ChEBI" id="CHEBI:15377"/>
        <dbReference type="ChEBI" id="CHEBI:15378"/>
        <dbReference type="ChEBI" id="CHEBI:17408"/>
        <dbReference type="ChEBI" id="CHEBI:18035"/>
        <dbReference type="ChEBI" id="CHEBI:28868"/>
    </reaction>
</comment>
<proteinExistence type="inferred from homology"/>